<accession>A0A4Y2SK77</accession>
<dbReference type="Proteomes" id="UP000499080">
    <property type="component" value="Unassembled WGS sequence"/>
</dbReference>
<name>A0A4Y2SK77_ARAVE</name>
<evidence type="ECO:0000313" key="1">
    <source>
        <dbReference type="EMBL" id="GBN87565.1"/>
    </source>
</evidence>
<evidence type="ECO:0000313" key="2">
    <source>
        <dbReference type="Proteomes" id="UP000499080"/>
    </source>
</evidence>
<reference evidence="1 2" key="1">
    <citation type="journal article" date="2019" name="Sci. Rep.">
        <title>Orb-weaving spider Araneus ventricosus genome elucidates the spidroin gene catalogue.</title>
        <authorList>
            <person name="Kono N."/>
            <person name="Nakamura H."/>
            <person name="Ohtoshi R."/>
            <person name="Moran D.A.P."/>
            <person name="Shinohara A."/>
            <person name="Yoshida Y."/>
            <person name="Fujiwara M."/>
            <person name="Mori M."/>
            <person name="Tomita M."/>
            <person name="Arakawa K."/>
        </authorList>
    </citation>
    <scope>NUCLEOTIDE SEQUENCE [LARGE SCALE GENOMIC DNA]</scope>
</reference>
<dbReference type="EMBL" id="BGPR01021856">
    <property type="protein sequence ID" value="GBN87565.1"/>
    <property type="molecule type" value="Genomic_DNA"/>
</dbReference>
<gene>
    <name evidence="1" type="ORF">AVEN_19211_1</name>
</gene>
<organism evidence="1 2">
    <name type="scientific">Araneus ventricosus</name>
    <name type="common">Orbweaver spider</name>
    <name type="synonym">Epeira ventricosa</name>
    <dbReference type="NCBI Taxonomy" id="182803"/>
    <lineage>
        <taxon>Eukaryota</taxon>
        <taxon>Metazoa</taxon>
        <taxon>Ecdysozoa</taxon>
        <taxon>Arthropoda</taxon>
        <taxon>Chelicerata</taxon>
        <taxon>Arachnida</taxon>
        <taxon>Araneae</taxon>
        <taxon>Araneomorphae</taxon>
        <taxon>Entelegynae</taxon>
        <taxon>Araneoidea</taxon>
        <taxon>Araneidae</taxon>
        <taxon>Araneus</taxon>
    </lineage>
</organism>
<keyword evidence="2" id="KW-1185">Reference proteome</keyword>
<dbReference type="AlphaFoldDB" id="A0A4Y2SK77"/>
<comment type="caution">
    <text evidence="1">The sequence shown here is derived from an EMBL/GenBank/DDBJ whole genome shotgun (WGS) entry which is preliminary data.</text>
</comment>
<protein>
    <submittedName>
        <fullName evidence="1">Uncharacterized protein</fullName>
    </submittedName>
</protein>
<proteinExistence type="predicted"/>
<sequence>MKRDAEYRHASAAFILAAPLKARVMEKSHYALHPLTFASPLDPDQRRGGMRREGECLISTSVQAFSVCSGAVTDRHNTTNTSPCLESLRIFMSCLDGSEP</sequence>